<proteinExistence type="predicted"/>
<accession>A0A1H9Y597</accession>
<dbReference type="RefSeq" id="WP_090437682.1">
    <property type="nucleotide sequence ID" value="NZ_FOHU01000001.1"/>
</dbReference>
<keyword evidence="2" id="KW-1185">Reference proteome</keyword>
<dbReference type="Pfam" id="PF09579">
    <property type="entry name" value="Spore_YtfJ"/>
    <property type="match status" value="1"/>
</dbReference>
<evidence type="ECO:0000313" key="1">
    <source>
        <dbReference type="EMBL" id="SES63966.1"/>
    </source>
</evidence>
<dbReference type="AlphaFoldDB" id="A0A1H9Y597"/>
<organism evidence="1 2">
    <name type="scientific">Natronincola peptidivorans</name>
    <dbReference type="NCBI Taxonomy" id="426128"/>
    <lineage>
        <taxon>Bacteria</taxon>
        <taxon>Bacillati</taxon>
        <taxon>Bacillota</taxon>
        <taxon>Clostridia</taxon>
        <taxon>Peptostreptococcales</taxon>
        <taxon>Natronincolaceae</taxon>
        <taxon>Natronincola</taxon>
    </lineage>
</organism>
<dbReference type="PANTHER" id="PTHR39162:SF1">
    <property type="entry name" value="SPORULATION PROTEIN YTFJ"/>
    <property type="match status" value="1"/>
</dbReference>
<dbReference type="Proteomes" id="UP000199568">
    <property type="component" value="Unassembled WGS sequence"/>
</dbReference>
<dbReference type="EMBL" id="FOHU01000001">
    <property type="protein sequence ID" value="SES63966.1"/>
    <property type="molecule type" value="Genomic_DNA"/>
</dbReference>
<reference evidence="1 2" key="1">
    <citation type="submission" date="2016-10" db="EMBL/GenBank/DDBJ databases">
        <authorList>
            <person name="de Groot N.N."/>
        </authorList>
    </citation>
    <scope>NUCLEOTIDE SEQUENCE [LARGE SCALE GENOMIC DNA]</scope>
    <source>
        <strain evidence="1 2">DSM 18979</strain>
    </source>
</reference>
<name>A0A1H9Y597_9FIRM</name>
<dbReference type="InterPro" id="IPR014229">
    <property type="entry name" value="Spore_YtfJ"/>
</dbReference>
<gene>
    <name evidence="1" type="ORF">SAMN05660297_00038</name>
</gene>
<protein>
    <submittedName>
        <fullName evidence="1">Uncharacterized spore protein YtfJ</fullName>
    </submittedName>
</protein>
<dbReference type="OrthoDB" id="1711150at2"/>
<dbReference type="STRING" id="426128.SAMN05660297_00038"/>
<sequence>MSAKFTENADVLFEKLEKFFTSKTVIGETIIVGDVTLIPVVDIAFGLGTGVGDGTDDKGGKGYGTGGGIGAKATPTAVIAIIDGKVEILPINQKGGLEKLMDMVPDIVQKANLCKPKKEEKDE</sequence>
<dbReference type="PANTHER" id="PTHR39162">
    <property type="entry name" value="GLL3345 PROTEIN"/>
    <property type="match status" value="1"/>
</dbReference>
<evidence type="ECO:0000313" key="2">
    <source>
        <dbReference type="Proteomes" id="UP000199568"/>
    </source>
</evidence>